<keyword evidence="1" id="KW-0732">Signal</keyword>
<dbReference type="InterPro" id="IPR036709">
    <property type="entry name" value="Autotransporte_beta_dom_sf"/>
</dbReference>
<proteinExistence type="predicted"/>
<dbReference type="Proteomes" id="UP000262832">
    <property type="component" value="Chromosome II"/>
</dbReference>
<feature type="signal peptide" evidence="1">
    <location>
        <begin position="1"/>
        <end position="25"/>
    </location>
</feature>
<evidence type="ECO:0000313" key="4">
    <source>
        <dbReference type="Proteomes" id="UP000262832"/>
    </source>
</evidence>
<dbReference type="InterPro" id="IPR005546">
    <property type="entry name" value="Autotransporte_beta"/>
</dbReference>
<evidence type="ECO:0000256" key="1">
    <source>
        <dbReference type="SAM" id="SignalP"/>
    </source>
</evidence>
<evidence type="ECO:0000259" key="2">
    <source>
        <dbReference type="PROSITE" id="PS51208"/>
    </source>
</evidence>
<dbReference type="PROSITE" id="PS51208">
    <property type="entry name" value="AUTOTRANSPORTER"/>
    <property type="match status" value="1"/>
</dbReference>
<organism evidence="3 4">
    <name type="scientific">Vibrio alfacsensis</name>
    <dbReference type="NCBI Taxonomy" id="1074311"/>
    <lineage>
        <taxon>Bacteria</taxon>
        <taxon>Pseudomonadati</taxon>
        <taxon>Pseudomonadota</taxon>
        <taxon>Gammaproteobacteria</taxon>
        <taxon>Vibrionales</taxon>
        <taxon>Vibrionaceae</taxon>
        <taxon>Vibrio</taxon>
    </lineage>
</organism>
<dbReference type="RefSeq" id="WP_128812394.1">
    <property type="nucleotide sequence ID" value="NZ_CP032094.1"/>
</dbReference>
<dbReference type="SUPFAM" id="SSF103515">
    <property type="entry name" value="Autotransporter"/>
    <property type="match status" value="1"/>
</dbReference>
<sequence>MAINKPLMKLTLATAIGLACTGINAKDISGLAGAGGADAQEVYFVKTIYEHALATGNQDILNAFASIDSAEDAARLARDIAPDRSGSNIYNAMTAQNTFTNVLRKRASEVITTDFGGTSAWVSYLGSDSSLHTDSDGTNLFDGYDSSSYGVAIGYDWIASNNLVVGLSVAQQTTDSDSRLTDMSLEIDSHHAAIYGVYSTESWYLAGTANIGWGSHIIDSHVSHTNDRLQGRTNSDMYGLSFDAYRPIYVGEFIVTPSLYTSYSLVRVDGYKEIANASVFALEYADQENETLNVGAGLDLTRQFITDAGLFTVQGIVKAETEVLDHQLSTKVKLRSMESAEFVMPVNQIDDKFYETALDLAWETNGSMTFNLGAQYKWSDSQDTLTYYGRGTISF</sequence>
<dbReference type="EMBL" id="CP032094">
    <property type="protein sequence ID" value="AXY02480.1"/>
    <property type="molecule type" value="Genomic_DNA"/>
</dbReference>
<dbReference type="Gene3D" id="2.40.128.130">
    <property type="entry name" value="Autotransporter beta-domain"/>
    <property type="match status" value="1"/>
</dbReference>
<dbReference type="Pfam" id="PF03797">
    <property type="entry name" value="Autotransporter"/>
    <property type="match status" value="1"/>
</dbReference>
<feature type="chain" id="PRO_5045272023" evidence="1">
    <location>
        <begin position="26"/>
        <end position="395"/>
    </location>
</feature>
<gene>
    <name evidence="3" type="ORF">D1115_15560</name>
</gene>
<name>A0ABM6YY02_9VIBR</name>
<accession>A0ABM6YY02</accession>
<reference evidence="3 4" key="1">
    <citation type="submission" date="2018-08" db="EMBL/GenBank/DDBJ databases">
        <title>Genomic taxonomy of the Vibrionaceae family.</title>
        <authorList>
            <person name="Gomez-Gil B."/>
            <person name="Tanaka M."/>
            <person name="Sawabe T."/>
            <person name="Enciso-Ibarra K."/>
        </authorList>
    </citation>
    <scope>NUCLEOTIDE SEQUENCE [LARGE SCALE GENOMIC DNA]</scope>
    <source>
        <strain evidence="3 4">CAIM 1831</strain>
    </source>
</reference>
<keyword evidence="4" id="KW-1185">Reference proteome</keyword>
<dbReference type="SMART" id="SM00869">
    <property type="entry name" value="Autotransporter"/>
    <property type="match status" value="1"/>
</dbReference>
<feature type="domain" description="Autotransporter" evidence="2">
    <location>
        <begin position="113"/>
        <end position="395"/>
    </location>
</feature>
<dbReference type="PROSITE" id="PS51257">
    <property type="entry name" value="PROKAR_LIPOPROTEIN"/>
    <property type="match status" value="1"/>
</dbReference>
<protein>
    <submittedName>
        <fullName evidence="3">Autotransporter outer membrane beta-barrel domain-containing protein</fullName>
    </submittedName>
</protein>
<evidence type="ECO:0000313" key="3">
    <source>
        <dbReference type="EMBL" id="AXY02480.1"/>
    </source>
</evidence>